<dbReference type="SUPFAM" id="SSF81901">
    <property type="entry name" value="HCP-like"/>
    <property type="match status" value="1"/>
</dbReference>
<reference evidence="1 2" key="1">
    <citation type="submission" date="2015-10" db="EMBL/GenBank/DDBJ databases">
        <title>Genome analyses suggest a sexual origin of heterokaryosis in a supposedly ancient asexual fungus.</title>
        <authorList>
            <person name="Ropars J."/>
            <person name="Sedzielewska K."/>
            <person name="Noel J."/>
            <person name="Charron P."/>
            <person name="Farinelli L."/>
            <person name="Marton T."/>
            <person name="Kruger M."/>
            <person name="Pelin A."/>
            <person name="Brachmann A."/>
            <person name="Corradi N."/>
        </authorList>
    </citation>
    <scope>NUCLEOTIDE SEQUENCE [LARGE SCALE GENOMIC DNA]</scope>
    <source>
        <strain evidence="1 2">A4</strain>
    </source>
</reference>
<dbReference type="Pfam" id="PF08238">
    <property type="entry name" value="Sel1"/>
    <property type="match status" value="2"/>
</dbReference>
<name>A0A2I1H9N2_9GLOM</name>
<proteinExistence type="predicted"/>
<sequence length="95" mass="11177">MHQEKNHILVQLFVGYCYYNGYGTKKNQELALNIKVANKNLPSGQLEIYIIICLEDIILELSKIFHIEFCVENIESENSKAFHWCQKAAEIQFRR</sequence>
<comment type="caution">
    <text evidence="1">The sequence shown here is derived from an EMBL/GenBank/DDBJ whole genome shotgun (WGS) entry which is preliminary data.</text>
</comment>
<evidence type="ECO:0000313" key="1">
    <source>
        <dbReference type="EMBL" id="PKY55577.1"/>
    </source>
</evidence>
<dbReference type="Gene3D" id="1.25.40.10">
    <property type="entry name" value="Tetratricopeptide repeat domain"/>
    <property type="match status" value="1"/>
</dbReference>
<gene>
    <name evidence="1" type="ORF">RhiirA4_475140</name>
</gene>
<dbReference type="InterPro" id="IPR006597">
    <property type="entry name" value="Sel1-like"/>
</dbReference>
<protein>
    <submittedName>
        <fullName evidence="1">Uncharacterized protein</fullName>
    </submittedName>
</protein>
<dbReference type="AlphaFoldDB" id="A0A2I1H9N2"/>
<keyword evidence="2" id="KW-1185">Reference proteome</keyword>
<dbReference type="InterPro" id="IPR011990">
    <property type="entry name" value="TPR-like_helical_dom_sf"/>
</dbReference>
<organism evidence="1 2">
    <name type="scientific">Rhizophagus irregularis</name>
    <dbReference type="NCBI Taxonomy" id="588596"/>
    <lineage>
        <taxon>Eukaryota</taxon>
        <taxon>Fungi</taxon>
        <taxon>Fungi incertae sedis</taxon>
        <taxon>Mucoromycota</taxon>
        <taxon>Glomeromycotina</taxon>
        <taxon>Glomeromycetes</taxon>
        <taxon>Glomerales</taxon>
        <taxon>Glomeraceae</taxon>
        <taxon>Rhizophagus</taxon>
    </lineage>
</organism>
<dbReference type="EMBL" id="LLXI01001892">
    <property type="protein sequence ID" value="PKY55577.1"/>
    <property type="molecule type" value="Genomic_DNA"/>
</dbReference>
<accession>A0A2I1H9N2</accession>
<evidence type="ECO:0000313" key="2">
    <source>
        <dbReference type="Proteomes" id="UP000234323"/>
    </source>
</evidence>
<dbReference type="Proteomes" id="UP000234323">
    <property type="component" value="Unassembled WGS sequence"/>
</dbReference>